<dbReference type="GO" id="GO:0043565">
    <property type="term" value="F:sequence-specific DNA binding"/>
    <property type="evidence" value="ECO:0007669"/>
    <property type="project" value="InterPro"/>
</dbReference>
<evidence type="ECO:0000259" key="9">
    <source>
        <dbReference type="PROSITE" id="PS50110"/>
    </source>
</evidence>
<evidence type="ECO:0000259" key="8">
    <source>
        <dbReference type="PROSITE" id="PS50045"/>
    </source>
</evidence>
<dbReference type="PROSITE" id="PS00688">
    <property type="entry name" value="SIGMA54_INTERACT_3"/>
    <property type="match status" value="1"/>
</dbReference>
<gene>
    <name evidence="10" type="ORF">GRAN_0234</name>
</gene>
<evidence type="ECO:0000256" key="6">
    <source>
        <dbReference type="ARBA" id="ARBA00023163"/>
    </source>
</evidence>
<evidence type="ECO:0000256" key="5">
    <source>
        <dbReference type="ARBA" id="ARBA00023159"/>
    </source>
</evidence>
<dbReference type="PROSITE" id="PS00676">
    <property type="entry name" value="SIGMA54_INTERACT_2"/>
    <property type="match status" value="1"/>
</dbReference>
<dbReference type="FunFam" id="3.40.50.300:FF:000006">
    <property type="entry name" value="DNA-binding transcriptional regulator NtrC"/>
    <property type="match status" value="1"/>
</dbReference>
<dbReference type="InterPro" id="IPR058031">
    <property type="entry name" value="AAA_lid_NorR"/>
</dbReference>
<dbReference type="InterPro" id="IPR011006">
    <property type="entry name" value="CheY-like_superfamily"/>
</dbReference>
<evidence type="ECO:0000256" key="3">
    <source>
        <dbReference type="ARBA" id="ARBA00023015"/>
    </source>
</evidence>
<dbReference type="GO" id="GO:0006355">
    <property type="term" value="P:regulation of DNA-templated transcription"/>
    <property type="evidence" value="ECO:0007669"/>
    <property type="project" value="InterPro"/>
</dbReference>
<dbReference type="Gene3D" id="3.40.50.300">
    <property type="entry name" value="P-loop containing nucleotide triphosphate hydrolases"/>
    <property type="match status" value="1"/>
</dbReference>
<keyword evidence="3" id="KW-0805">Transcription regulation</keyword>
<dbReference type="AlphaFoldDB" id="A0A4V1L5T9"/>
<dbReference type="Pfam" id="PF00072">
    <property type="entry name" value="Response_reg"/>
    <property type="match status" value="1"/>
</dbReference>
<dbReference type="GO" id="GO:0000160">
    <property type="term" value="P:phosphorelay signal transduction system"/>
    <property type="evidence" value="ECO:0007669"/>
    <property type="project" value="InterPro"/>
</dbReference>
<dbReference type="InterPro" id="IPR009057">
    <property type="entry name" value="Homeodomain-like_sf"/>
</dbReference>
<evidence type="ECO:0000313" key="11">
    <source>
        <dbReference type="Proteomes" id="UP000289437"/>
    </source>
</evidence>
<keyword evidence="6" id="KW-0804">Transcription</keyword>
<comment type="caution">
    <text evidence="10">The sequence shown here is derived from an EMBL/GenBank/DDBJ whole genome shotgun (WGS) entry which is preliminary data.</text>
</comment>
<dbReference type="Pfam" id="PF00158">
    <property type="entry name" value="Sigma54_activat"/>
    <property type="match status" value="1"/>
</dbReference>
<dbReference type="InterPro" id="IPR027417">
    <property type="entry name" value="P-loop_NTPase"/>
</dbReference>
<dbReference type="PANTHER" id="PTHR32071:SF113">
    <property type="entry name" value="ALGINATE BIOSYNTHESIS TRANSCRIPTIONAL REGULATORY PROTEIN ALGB"/>
    <property type="match status" value="1"/>
</dbReference>
<dbReference type="SUPFAM" id="SSF52540">
    <property type="entry name" value="P-loop containing nucleoside triphosphate hydrolases"/>
    <property type="match status" value="1"/>
</dbReference>
<dbReference type="FunFam" id="1.10.8.60:FF:000014">
    <property type="entry name" value="DNA-binding transcriptional regulator NtrC"/>
    <property type="match status" value="1"/>
</dbReference>
<dbReference type="Gene3D" id="3.40.50.2300">
    <property type="match status" value="1"/>
</dbReference>
<dbReference type="PROSITE" id="PS50045">
    <property type="entry name" value="SIGMA54_INTERACT_4"/>
    <property type="match status" value="1"/>
</dbReference>
<dbReference type="SUPFAM" id="SSF52172">
    <property type="entry name" value="CheY-like"/>
    <property type="match status" value="1"/>
</dbReference>
<dbReference type="Gene3D" id="1.10.8.60">
    <property type="match status" value="1"/>
</dbReference>
<keyword evidence="2" id="KW-0067">ATP-binding</keyword>
<dbReference type="PRINTS" id="PR01590">
    <property type="entry name" value="HTHFIS"/>
</dbReference>
<dbReference type="InterPro" id="IPR003593">
    <property type="entry name" value="AAA+_ATPase"/>
</dbReference>
<dbReference type="InterPro" id="IPR025944">
    <property type="entry name" value="Sigma_54_int_dom_CS"/>
</dbReference>
<dbReference type="Proteomes" id="UP000289437">
    <property type="component" value="Unassembled WGS sequence"/>
</dbReference>
<evidence type="ECO:0000313" key="10">
    <source>
        <dbReference type="EMBL" id="RXH56924.1"/>
    </source>
</evidence>
<feature type="modified residue" description="4-aspartylphosphate" evidence="7">
    <location>
        <position position="66"/>
    </location>
</feature>
<dbReference type="SMART" id="SM00382">
    <property type="entry name" value="AAA"/>
    <property type="match status" value="1"/>
</dbReference>
<dbReference type="OrthoDB" id="9771372at2"/>
<dbReference type="InterPro" id="IPR025943">
    <property type="entry name" value="Sigma_54_int_dom_ATP-bd_2"/>
</dbReference>
<dbReference type="GO" id="GO:0005524">
    <property type="term" value="F:ATP binding"/>
    <property type="evidence" value="ECO:0007669"/>
    <property type="project" value="UniProtKB-KW"/>
</dbReference>
<dbReference type="PANTHER" id="PTHR32071">
    <property type="entry name" value="TRANSCRIPTIONAL REGULATORY PROTEIN"/>
    <property type="match status" value="1"/>
</dbReference>
<name>A0A4V1L5T9_9BACT</name>
<feature type="domain" description="Sigma-54 factor interaction" evidence="8">
    <location>
        <begin position="166"/>
        <end position="395"/>
    </location>
</feature>
<dbReference type="InterPro" id="IPR001789">
    <property type="entry name" value="Sig_transdc_resp-reg_receiver"/>
</dbReference>
<keyword evidence="7" id="KW-0597">Phosphoprotein</keyword>
<sequence>MAERSGNGAGKANGDSRLLVADDHPHVLEALELLLKPEGYGLKCVRTPALVLEALQFESFDGILLDLNYSRDTTSGQEGLDLVSKVHALEPQVPIIVMTAWGNIDLAVEAMRRGATDFIQKPWENARLLTVLNTQVELYRSQKQSRRLEAENQMLRMARTDGVPEMIASAPAMRPVVELISRIGPSDANVLITGEHGTGKEVVAQTLHRVSSRAARSLVAVNTGALSEGTFESEMFGHVKGAFTDAKTDRMGRFELADNGTLFLDEIANIPIRQQAKLLRVLETGELERVGSSRTRAVSVRVLSATNADLRAAVTAREFREDLLFRLNTVEIRLPALRERREDIPALAGHFLSRYATRYRKALRGVEPAALHAMMQYAWPGNVRELDHTMERAVLMARGTEVEVSDLGLNPQKAGTPAGLDEMSLEAVESLLIRKALGRAGGNVSHAADALGLSRGALYRRIEKYGL</sequence>
<dbReference type="CDD" id="cd00009">
    <property type="entry name" value="AAA"/>
    <property type="match status" value="1"/>
</dbReference>
<reference evidence="10 11" key="1">
    <citation type="submission" date="2018-11" db="EMBL/GenBank/DDBJ databases">
        <authorList>
            <person name="Mardanov A.V."/>
            <person name="Ravin N.V."/>
            <person name="Dedysh S.N."/>
        </authorList>
    </citation>
    <scope>NUCLEOTIDE SEQUENCE [LARGE SCALE GENOMIC DNA]</scope>
    <source>
        <strain evidence="10 11">AF10</strain>
    </source>
</reference>
<dbReference type="RefSeq" id="WP_128911176.1">
    <property type="nucleotide sequence ID" value="NZ_RDSM01000001.1"/>
</dbReference>
<accession>A0A4V1L5T9</accession>
<protein>
    <submittedName>
        <fullName evidence="10">Two-component system response regulator</fullName>
    </submittedName>
</protein>
<dbReference type="EMBL" id="RDSM01000001">
    <property type="protein sequence ID" value="RXH56924.1"/>
    <property type="molecule type" value="Genomic_DNA"/>
</dbReference>
<evidence type="ECO:0000256" key="4">
    <source>
        <dbReference type="ARBA" id="ARBA00023125"/>
    </source>
</evidence>
<keyword evidence="1" id="KW-0547">Nucleotide-binding</keyword>
<dbReference type="SMART" id="SM00448">
    <property type="entry name" value="REC"/>
    <property type="match status" value="1"/>
</dbReference>
<evidence type="ECO:0000256" key="1">
    <source>
        <dbReference type="ARBA" id="ARBA00022741"/>
    </source>
</evidence>
<keyword evidence="5" id="KW-0010">Activator</keyword>
<feature type="domain" description="Response regulatory" evidence="9">
    <location>
        <begin position="17"/>
        <end position="136"/>
    </location>
</feature>
<keyword evidence="11" id="KW-1185">Reference proteome</keyword>
<proteinExistence type="predicted"/>
<reference evidence="11" key="2">
    <citation type="submission" date="2019-02" db="EMBL/GenBank/DDBJ databases">
        <title>Granulicella sibirica sp. nov., a psychrotolerant acidobacterium isolated from an organic soil layer in forested tundra, West Siberia.</title>
        <authorList>
            <person name="Oshkin I.Y."/>
            <person name="Kulichevskaya I.S."/>
            <person name="Rijpstra W.I.C."/>
            <person name="Sinninghe Damste J.S."/>
            <person name="Rakitin A.L."/>
            <person name="Ravin N.V."/>
            <person name="Dedysh S.N."/>
        </authorList>
    </citation>
    <scope>NUCLEOTIDE SEQUENCE [LARGE SCALE GENOMIC DNA]</scope>
    <source>
        <strain evidence="11">AF10</strain>
    </source>
</reference>
<dbReference type="Gene3D" id="1.10.10.60">
    <property type="entry name" value="Homeodomain-like"/>
    <property type="match status" value="1"/>
</dbReference>
<dbReference type="InterPro" id="IPR002078">
    <property type="entry name" value="Sigma_54_int"/>
</dbReference>
<dbReference type="Pfam" id="PF02954">
    <property type="entry name" value="HTH_8"/>
    <property type="match status" value="1"/>
</dbReference>
<organism evidence="10 11">
    <name type="scientific">Granulicella sibirica</name>
    <dbReference type="NCBI Taxonomy" id="2479048"/>
    <lineage>
        <taxon>Bacteria</taxon>
        <taxon>Pseudomonadati</taxon>
        <taxon>Acidobacteriota</taxon>
        <taxon>Terriglobia</taxon>
        <taxon>Terriglobales</taxon>
        <taxon>Acidobacteriaceae</taxon>
        <taxon>Granulicella</taxon>
    </lineage>
</organism>
<dbReference type="SUPFAM" id="SSF46689">
    <property type="entry name" value="Homeodomain-like"/>
    <property type="match status" value="1"/>
</dbReference>
<evidence type="ECO:0000256" key="2">
    <source>
        <dbReference type="ARBA" id="ARBA00022840"/>
    </source>
</evidence>
<evidence type="ECO:0000256" key="7">
    <source>
        <dbReference type="PROSITE-ProRule" id="PRU00169"/>
    </source>
</evidence>
<dbReference type="Pfam" id="PF25601">
    <property type="entry name" value="AAA_lid_14"/>
    <property type="match status" value="1"/>
</dbReference>
<keyword evidence="4" id="KW-0238">DNA-binding</keyword>
<dbReference type="PROSITE" id="PS50110">
    <property type="entry name" value="RESPONSE_REGULATORY"/>
    <property type="match status" value="1"/>
</dbReference>
<dbReference type="InterPro" id="IPR002197">
    <property type="entry name" value="HTH_Fis"/>
</dbReference>